<name>A0A1Y3BTF5_EURMA</name>
<dbReference type="EMBL" id="MUJZ01004431">
    <property type="protein sequence ID" value="OTF83258.1"/>
    <property type="molecule type" value="Genomic_DNA"/>
</dbReference>
<protein>
    <submittedName>
        <fullName evidence="1">Uncharacterized protein</fullName>
    </submittedName>
</protein>
<evidence type="ECO:0000313" key="1">
    <source>
        <dbReference type="EMBL" id="OTF83258.1"/>
    </source>
</evidence>
<gene>
    <name evidence="1" type="ORF">BLA29_008798</name>
</gene>
<sequence length="160" mass="19224">MVLASFTRMLHTAIKQTNTNCRIWQGMISLGAVGFSHQYQQLRFKSKIKFCGYLEHPEFKKRDIRYQTSTKHDPKRISWHDYQIRSWKARHSKKPYPYWQAKMDYAENLCRLGMSDWSINQITQLHPHCIQYLKRKISGNVVLLREAEYSNYVNHRTGER</sequence>
<accession>A0A1Y3BTF5</accession>
<keyword evidence="2" id="KW-1185">Reference proteome</keyword>
<organism evidence="1 2">
    <name type="scientific">Euroglyphus maynei</name>
    <name type="common">Mayne's house dust mite</name>
    <dbReference type="NCBI Taxonomy" id="6958"/>
    <lineage>
        <taxon>Eukaryota</taxon>
        <taxon>Metazoa</taxon>
        <taxon>Ecdysozoa</taxon>
        <taxon>Arthropoda</taxon>
        <taxon>Chelicerata</taxon>
        <taxon>Arachnida</taxon>
        <taxon>Acari</taxon>
        <taxon>Acariformes</taxon>
        <taxon>Sarcoptiformes</taxon>
        <taxon>Astigmata</taxon>
        <taxon>Psoroptidia</taxon>
        <taxon>Analgoidea</taxon>
        <taxon>Pyroglyphidae</taxon>
        <taxon>Pyroglyphinae</taxon>
        <taxon>Euroglyphus</taxon>
    </lineage>
</organism>
<reference evidence="1 2" key="1">
    <citation type="submission" date="2017-03" db="EMBL/GenBank/DDBJ databases">
        <title>Genome Survey of Euroglyphus maynei.</title>
        <authorList>
            <person name="Arlian L.G."/>
            <person name="Morgan M.S."/>
            <person name="Rider S.D."/>
        </authorList>
    </citation>
    <scope>NUCLEOTIDE SEQUENCE [LARGE SCALE GENOMIC DNA]</scope>
    <source>
        <strain evidence="1">Arlian Lab</strain>
        <tissue evidence="1">Whole body</tissue>
    </source>
</reference>
<comment type="caution">
    <text evidence="1">The sequence shown here is derived from an EMBL/GenBank/DDBJ whole genome shotgun (WGS) entry which is preliminary data.</text>
</comment>
<dbReference type="OrthoDB" id="6498347at2759"/>
<dbReference type="AlphaFoldDB" id="A0A1Y3BTF5"/>
<evidence type="ECO:0000313" key="2">
    <source>
        <dbReference type="Proteomes" id="UP000194236"/>
    </source>
</evidence>
<proteinExistence type="predicted"/>
<dbReference type="Proteomes" id="UP000194236">
    <property type="component" value="Unassembled WGS sequence"/>
</dbReference>